<dbReference type="RefSeq" id="WP_290000357.1">
    <property type="nucleotide sequence ID" value="NZ_JAUEPH010000004.1"/>
</dbReference>
<feature type="transmembrane region" description="Helical" evidence="1">
    <location>
        <begin position="393"/>
        <end position="411"/>
    </location>
</feature>
<keyword evidence="3" id="KW-1185">Reference proteome</keyword>
<evidence type="ECO:0008006" key="4">
    <source>
        <dbReference type="Google" id="ProtNLM"/>
    </source>
</evidence>
<dbReference type="EMBL" id="JAUEPH010000004">
    <property type="protein sequence ID" value="MDN3204673.1"/>
    <property type="molecule type" value="Genomic_DNA"/>
</dbReference>
<feature type="transmembrane region" description="Helical" evidence="1">
    <location>
        <begin position="33"/>
        <end position="51"/>
    </location>
</feature>
<proteinExistence type="predicted"/>
<evidence type="ECO:0000256" key="1">
    <source>
        <dbReference type="SAM" id="Phobius"/>
    </source>
</evidence>
<sequence>MKVFLTVLIVIFTGALGLYNFQSDAIFFGLHSYDLAIALLNIVFILLILMNPVFSNALFSTPFTFFTIIYFYVLGIVLFMPFRGDINIFMSFRVGRDFFILPLFYLLINDIIRNDNFSYYKNLFYFLAIFTSIQILLNSISPELVSDLFQEVRARERYKYEFQRNDFISKTMLFPHFGAIYIFFTIRNSNKNNIVNSLLLLLFLMAVGLQGFRSYLLVLSLLLLLYLVLQIQSKKVLRLLFWACLTFPVLLVFDFVWLNGQITNKFISIPLDFVSRSDEGSTTFGRIELDLIYTIPRFLEKPIFGWGFIHHNSGYGKEIGLLDTSIAGNRAFTLYSVDSGYLTLLNYFGIFGVLFILIFYIKFLLSPNFKYCRYILLFSFLLLLLTLPTHGSFYSDFGLVPFTFIMALSISRGLSLI</sequence>
<feature type="transmembrane region" description="Helical" evidence="1">
    <location>
        <begin position="119"/>
        <end position="137"/>
    </location>
</feature>
<protein>
    <recommendedName>
        <fullName evidence="4">O-antigen ligase domain-containing protein</fullName>
    </recommendedName>
</protein>
<keyword evidence="1" id="KW-0812">Transmembrane</keyword>
<feature type="transmembrane region" description="Helical" evidence="1">
    <location>
        <begin position="371"/>
        <end position="387"/>
    </location>
</feature>
<feature type="transmembrane region" description="Helical" evidence="1">
    <location>
        <begin position="88"/>
        <end position="107"/>
    </location>
</feature>
<feature type="transmembrane region" description="Helical" evidence="1">
    <location>
        <begin position="215"/>
        <end position="232"/>
    </location>
</feature>
<accession>A0ABT7YDV3</accession>
<keyword evidence="1" id="KW-1133">Transmembrane helix</keyword>
<feature type="transmembrane region" description="Helical" evidence="1">
    <location>
        <begin position="344"/>
        <end position="364"/>
    </location>
</feature>
<gene>
    <name evidence="2" type="ORF">QVH07_10965</name>
</gene>
<feature type="transmembrane region" description="Helical" evidence="1">
    <location>
        <begin position="63"/>
        <end position="82"/>
    </location>
</feature>
<feature type="transmembrane region" description="Helical" evidence="1">
    <location>
        <begin position="239"/>
        <end position="258"/>
    </location>
</feature>
<name>A0ABT7YDV3_9BACT</name>
<keyword evidence="1" id="KW-0472">Membrane</keyword>
<organism evidence="2 3">
    <name type="scientific">Algoriphagus sediminis</name>
    <dbReference type="NCBI Taxonomy" id="3057113"/>
    <lineage>
        <taxon>Bacteria</taxon>
        <taxon>Pseudomonadati</taxon>
        <taxon>Bacteroidota</taxon>
        <taxon>Cytophagia</taxon>
        <taxon>Cytophagales</taxon>
        <taxon>Cyclobacteriaceae</taxon>
        <taxon>Algoriphagus</taxon>
    </lineage>
</organism>
<feature type="transmembrane region" description="Helical" evidence="1">
    <location>
        <begin position="167"/>
        <end position="186"/>
    </location>
</feature>
<evidence type="ECO:0000313" key="3">
    <source>
        <dbReference type="Proteomes" id="UP001171916"/>
    </source>
</evidence>
<dbReference type="Proteomes" id="UP001171916">
    <property type="component" value="Unassembled WGS sequence"/>
</dbReference>
<reference evidence="2" key="1">
    <citation type="submission" date="2023-06" db="EMBL/GenBank/DDBJ databases">
        <title>Robiginitalea aurantiacus sp. nov. and Algoriphagus sediminis sp. nov., isolated from coastal sediment.</title>
        <authorList>
            <person name="Zhou Z.Y."/>
            <person name="An J."/>
            <person name="Jia Y.W."/>
            <person name="Du Z.J."/>
        </authorList>
    </citation>
    <scope>NUCLEOTIDE SEQUENCE</scope>
    <source>
        <strain evidence="2">C2-7</strain>
    </source>
</reference>
<evidence type="ECO:0000313" key="2">
    <source>
        <dbReference type="EMBL" id="MDN3204673.1"/>
    </source>
</evidence>
<comment type="caution">
    <text evidence="2">The sequence shown here is derived from an EMBL/GenBank/DDBJ whole genome shotgun (WGS) entry which is preliminary data.</text>
</comment>